<evidence type="ECO:0000256" key="3">
    <source>
        <dbReference type="PIRNR" id="PIRNR004553"/>
    </source>
</evidence>
<dbReference type="InterPro" id="IPR029063">
    <property type="entry name" value="SAM-dependent_MTases_sf"/>
</dbReference>
<reference evidence="5 6" key="1">
    <citation type="submission" date="2021-05" db="EMBL/GenBank/DDBJ databases">
        <title>Petroleum and Energy Research Collection (APPE): ex situ preservation of microbial diversity associated with the oil industry and exploitation of its biotechnological potential.</title>
        <authorList>
            <person name="Paixao C.T.M."/>
            <person name="Gomes M.B."/>
            <person name="Oliveira V.M."/>
        </authorList>
    </citation>
    <scope>NUCLEOTIDE SEQUENCE [LARGE SCALE GENOMIC DNA]</scope>
    <source>
        <strain evidence="5 6">LIT2</strain>
    </source>
</reference>
<evidence type="ECO:0000256" key="4">
    <source>
        <dbReference type="SAM" id="MobiDB-lite"/>
    </source>
</evidence>
<evidence type="ECO:0000313" key="5">
    <source>
        <dbReference type="EMBL" id="MBZ9567401.1"/>
    </source>
</evidence>
<dbReference type="PANTHER" id="PTHR43542:SF1">
    <property type="entry name" value="METHYLTRANSFERASE"/>
    <property type="match status" value="1"/>
</dbReference>
<protein>
    <recommendedName>
        <fullName evidence="3">Ribosomal RNA small subunit methyltransferase D</fullName>
        <ecNumber evidence="3">2.1.1.171</ecNumber>
    </recommendedName>
</protein>
<dbReference type="InterPro" id="IPR004398">
    <property type="entry name" value="RNA_MeTrfase_RsmD"/>
</dbReference>
<dbReference type="PIRSF" id="PIRSF004553">
    <property type="entry name" value="CHP00095"/>
    <property type="match status" value="1"/>
</dbReference>
<evidence type="ECO:0000256" key="1">
    <source>
        <dbReference type="ARBA" id="ARBA00022603"/>
    </source>
</evidence>
<dbReference type="GO" id="GO:0052913">
    <property type="term" value="F:16S rRNA (guanine(966)-N(2))-methyltransferase activity"/>
    <property type="evidence" value="ECO:0007669"/>
    <property type="project" value="UniProtKB-EC"/>
</dbReference>
<comment type="function">
    <text evidence="3">Specifically methylates the guanine in position 966 of 16S rRNA in the assembled 30S particle.</text>
</comment>
<accession>A0ABS7X0A9</accession>
<keyword evidence="6" id="KW-1185">Reference proteome</keyword>
<dbReference type="SUPFAM" id="SSF53335">
    <property type="entry name" value="S-adenosyl-L-methionine-dependent methyltransferases"/>
    <property type="match status" value="1"/>
</dbReference>
<evidence type="ECO:0000313" key="6">
    <source>
        <dbReference type="Proteomes" id="UP001319883"/>
    </source>
</evidence>
<dbReference type="Proteomes" id="UP001319883">
    <property type="component" value="Unassembled WGS sequence"/>
</dbReference>
<feature type="region of interest" description="Disordered" evidence="4">
    <location>
        <begin position="1"/>
        <end position="23"/>
    </location>
</feature>
<name>A0ABS7X0A9_9GAMM</name>
<keyword evidence="3" id="KW-0949">S-adenosyl-L-methionine</keyword>
<dbReference type="EC" id="2.1.1.171" evidence="3"/>
<dbReference type="RefSeq" id="WP_163648312.1">
    <property type="nucleotide sequence ID" value="NZ_JAGXFC010000001.1"/>
</dbReference>
<comment type="caution">
    <text evidence="5">The sequence shown here is derived from an EMBL/GenBank/DDBJ whole genome shotgun (WGS) entry which is preliminary data.</text>
</comment>
<evidence type="ECO:0000256" key="2">
    <source>
        <dbReference type="ARBA" id="ARBA00022679"/>
    </source>
</evidence>
<dbReference type="PANTHER" id="PTHR43542">
    <property type="entry name" value="METHYLTRANSFERASE"/>
    <property type="match status" value="1"/>
</dbReference>
<feature type="compositionally biased region" description="Basic residues" evidence="4">
    <location>
        <begin position="1"/>
        <end position="15"/>
    </location>
</feature>
<keyword evidence="1 3" id="KW-0489">Methyltransferase</keyword>
<dbReference type="Gene3D" id="3.40.50.150">
    <property type="entry name" value="Vaccinia Virus protein VP39"/>
    <property type="match status" value="1"/>
</dbReference>
<gene>
    <name evidence="5" type="primary">rsmD</name>
    <name evidence="5" type="ORF">KGQ91_06875</name>
</gene>
<comment type="similarity">
    <text evidence="3">Belongs to the methyltransferase superfamily. RsmD family.</text>
</comment>
<dbReference type="NCBIfam" id="TIGR00095">
    <property type="entry name" value="16S rRNA (guanine(966)-N(2))-methyltransferase RsmD"/>
    <property type="match status" value="1"/>
</dbReference>
<dbReference type="CDD" id="cd02440">
    <property type="entry name" value="AdoMet_MTases"/>
    <property type="match status" value="1"/>
</dbReference>
<dbReference type="EMBL" id="JAGXFD010000001">
    <property type="protein sequence ID" value="MBZ9567401.1"/>
    <property type="molecule type" value="Genomic_DNA"/>
</dbReference>
<proteinExistence type="inferred from homology"/>
<keyword evidence="3" id="KW-0698">rRNA processing</keyword>
<sequence length="209" mass="22866">MSRHRHRKPASRRNARASSPPSGKLRLIGGRFKRRLLSVPDSPGLRPTPDRVRETLFNWLAFELAGRRVLDLYAGTGALGFEALSRGAAEAVFVEAQPAVARALQANIDTLGVAARLVNATAESFLVTPAEAPFDLVFLDPPFRQGHAATACAALEAAGWLNEEAWIYVEHEAELPPEVPSIWRLHREVRAGETHGRLYHRAPPAGEAC</sequence>
<comment type="catalytic activity">
    <reaction evidence="3">
        <text>guanosine(966) in 16S rRNA + S-adenosyl-L-methionine = N(2)-methylguanosine(966) in 16S rRNA + S-adenosyl-L-homocysteine + H(+)</text>
        <dbReference type="Rhea" id="RHEA:23548"/>
        <dbReference type="Rhea" id="RHEA-COMP:10211"/>
        <dbReference type="Rhea" id="RHEA-COMP:10212"/>
        <dbReference type="ChEBI" id="CHEBI:15378"/>
        <dbReference type="ChEBI" id="CHEBI:57856"/>
        <dbReference type="ChEBI" id="CHEBI:59789"/>
        <dbReference type="ChEBI" id="CHEBI:74269"/>
        <dbReference type="ChEBI" id="CHEBI:74481"/>
        <dbReference type="EC" id="2.1.1.171"/>
    </reaction>
</comment>
<organism evidence="5 6">
    <name type="scientific">Modicisalibacter tunisiensis</name>
    <dbReference type="NCBI Taxonomy" id="390637"/>
    <lineage>
        <taxon>Bacteria</taxon>
        <taxon>Pseudomonadati</taxon>
        <taxon>Pseudomonadota</taxon>
        <taxon>Gammaproteobacteria</taxon>
        <taxon>Oceanospirillales</taxon>
        <taxon>Halomonadaceae</taxon>
        <taxon>Modicisalibacter</taxon>
    </lineage>
</organism>
<dbReference type="Pfam" id="PF03602">
    <property type="entry name" value="Cons_hypoth95"/>
    <property type="match status" value="1"/>
</dbReference>
<keyword evidence="2 3" id="KW-0808">Transferase</keyword>